<keyword evidence="10 13" id="KW-0472">Membrane</keyword>
<evidence type="ECO:0000313" key="15">
    <source>
        <dbReference type="EMBL" id="CAB3225862.1"/>
    </source>
</evidence>
<keyword evidence="7 12" id="KW-0560">Oxidoreductase</keyword>
<dbReference type="EMBL" id="CADEBD010000226">
    <property type="protein sequence ID" value="CAB3225862.1"/>
    <property type="molecule type" value="Genomic_DNA"/>
</dbReference>
<dbReference type="PRINTS" id="PR00075">
    <property type="entry name" value="FACDDSATRASE"/>
</dbReference>
<keyword evidence="5" id="KW-0276">Fatty acid metabolism</keyword>
<evidence type="ECO:0000313" key="16">
    <source>
        <dbReference type="Proteomes" id="UP000494256"/>
    </source>
</evidence>
<comment type="subcellular location">
    <subcellularLocation>
        <location evidence="1">Membrane</location>
        <topology evidence="1">Multi-pass membrane protein</topology>
    </subcellularLocation>
</comment>
<evidence type="ECO:0000256" key="13">
    <source>
        <dbReference type="SAM" id="Phobius"/>
    </source>
</evidence>
<dbReference type="InterPro" id="IPR015876">
    <property type="entry name" value="Acyl-CoA_DS"/>
</dbReference>
<comment type="similarity">
    <text evidence="2 12">Belongs to the fatty acid desaturase type 1 family.</text>
</comment>
<keyword evidence="3 12" id="KW-0444">Lipid biosynthesis</keyword>
<evidence type="ECO:0000256" key="7">
    <source>
        <dbReference type="ARBA" id="ARBA00023002"/>
    </source>
</evidence>
<comment type="cofactor">
    <cofactor evidence="12">
        <name>Fe(2+)</name>
        <dbReference type="ChEBI" id="CHEBI:29033"/>
    </cofactor>
</comment>
<dbReference type="Proteomes" id="UP000494256">
    <property type="component" value="Unassembled WGS sequence"/>
</dbReference>
<dbReference type="GO" id="GO:0005506">
    <property type="term" value="F:iron ion binding"/>
    <property type="evidence" value="ECO:0007669"/>
    <property type="project" value="TreeGrafter"/>
</dbReference>
<feature type="transmembrane region" description="Helical" evidence="13">
    <location>
        <begin position="45"/>
        <end position="70"/>
    </location>
</feature>
<dbReference type="GO" id="GO:0005789">
    <property type="term" value="C:endoplasmic reticulum membrane"/>
    <property type="evidence" value="ECO:0007669"/>
    <property type="project" value="TreeGrafter"/>
</dbReference>
<comment type="domain">
    <text evidence="12">The histidine box domains are involved in binding the catalytic metal ions.</text>
</comment>
<dbReference type="InterPro" id="IPR005804">
    <property type="entry name" value="FA_desaturase_dom"/>
</dbReference>
<evidence type="ECO:0000256" key="3">
    <source>
        <dbReference type="ARBA" id="ARBA00022516"/>
    </source>
</evidence>
<protein>
    <recommendedName>
        <fullName evidence="14">Fatty acid desaturase domain-containing protein</fullName>
    </recommendedName>
</protein>
<evidence type="ECO:0000256" key="8">
    <source>
        <dbReference type="ARBA" id="ARBA00023004"/>
    </source>
</evidence>
<evidence type="ECO:0000256" key="10">
    <source>
        <dbReference type="ARBA" id="ARBA00023136"/>
    </source>
</evidence>
<proteinExistence type="inferred from homology"/>
<dbReference type="PANTHER" id="PTHR11351">
    <property type="entry name" value="ACYL-COA DESATURASE"/>
    <property type="match status" value="1"/>
</dbReference>
<reference evidence="15 16" key="1">
    <citation type="submission" date="2020-04" db="EMBL/GenBank/DDBJ databases">
        <authorList>
            <person name="Wallbank WR R."/>
            <person name="Pardo Diaz C."/>
            <person name="Kozak K."/>
            <person name="Martin S."/>
            <person name="Jiggins C."/>
            <person name="Moest M."/>
            <person name="Warren A I."/>
            <person name="Byers J.R.P. K."/>
            <person name="Montejo-Kovacevich G."/>
            <person name="Yen C E."/>
        </authorList>
    </citation>
    <scope>NUCLEOTIDE SEQUENCE [LARGE SCALE GENOMIC DNA]</scope>
</reference>
<dbReference type="OrthoDB" id="752362at2759"/>
<feature type="transmembrane region" description="Helical" evidence="13">
    <location>
        <begin position="166"/>
        <end position="184"/>
    </location>
</feature>
<gene>
    <name evidence="15" type="ORF">APLA_LOCUS2455</name>
</gene>
<comment type="caution">
    <text evidence="15">The sequence shown here is derived from an EMBL/GenBank/DDBJ whole genome shotgun (WGS) entry which is preliminary data.</text>
</comment>
<evidence type="ECO:0000256" key="2">
    <source>
        <dbReference type="ARBA" id="ARBA00009295"/>
    </source>
</evidence>
<name>A0A8S0Z0H5_ARCPL</name>
<evidence type="ECO:0000259" key="14">
    <source>
        <dbReference type="Pfam" id="PF00487"/>
    </source>
</evidence>
<keyword evidence="4 12" id="KW-0812">Transmembrane</keyword>
<feature type="domain" description="Fatty acid desaturase" evidence="14">
    <location>
        <begin position="48"/>
        <end position="251"/>
    </location>
</feature>
<evidence type="ECO:0000256" key="12">
    <source>
        <dbReference type="RuleBase" id="RU000581"/>
    </source>
</evidence>
<evidence type="ECO:0000256" key="4">
    <source>
        <dbReference type="ARBA" id="ARBA00022692"/>
    </source>
</evidence>
<keyword evidence="6 13" id="KW-1133">Transmembrane helix</keyword>
<keyword evidence="8" id="KW-0408">Iron</keyword>
<sequence length="300" mass="35070">MGISDIEKLFGFKNKIKWGASFKIISYHLFGIWWIWHYAFPAKLLTILFLPVMYIISGKGITCGVHRLFTHKCYKVKTPLKIYLLLCYVAAGQNPIYQWIRDHRLHHKFSDTNADPHNANRGFFFSHIGWLMTVKNEEVIKEGKKIDMSDIENDEIIMFFNRNSTILNSIFCFVIPTLTGILLWKEDWKCAVAWQCFIRFLLVFHGELTVNSLAHIHGYTPYNKKIIPKQNKLVSTITFGEGWHNYHHTFPFDYKAAEFIDMLSFSTSLIKWFEKKGWAYDLKEASPEMASCSTTTTLDL</sequence>
<keyword evidence="9" id="KW-0443">Lipid metabolism</keyword>
<evidence type="ECO:0000256" key="11">
    <source>
        <dbReference type="ARBA" id="ARBA00023160"/>
    </source>
</evidence>
<evidence type="ECO:0000256" key="5">
    <source>
        <dbReference type="ARBA" id="ARBA00022832"/>
    </source>
</evidence>
<accession>A0A8S0Z0H5</accession>
<dbReference type="AlphaFoldDB" id="A0A8S0Z0H5"/>
<evidence type="ECO:0000256" key="6">
    <source>
        <dbReference type="ARBA" id="ARBA00022989"/>
    </source>
</evidence>
<dbReference type="GO" id="GO:0004768">
    <property type="term" value="F:stearoyl-CoA 9-desaturase activity"/>
    <property type="evidence" value="ECO:0007669"/>
    <property type="project" value="TreeGrafter"/>
</dbReference>
<keyword evidence="11 12" id="KW-0275">Fatty acid biosynthesis</keyword>
<evidence type="ECO:0000256" key="1">
    <source>
        <dbReference type="ARBA" id="ARBA00004141"/>
    </source>
</evidence>
<dbReference type="Pfam" id="PF00487">
    <property type="entry name" value="FA_desaturase"/>
    <property type="match status" value="1"/>
</dbReference>
<dbReference type="CDD" id="cd03505">
    <property type="entry name" value="Delta9-FADS-like"/>
    <property type="match status" value="1"/>
</dbReference>
<evidence type="ECO:0000256" key="9">
    <source>
        <dbReference type="ARBA" id="ARBA00023098"/>
    </source>
</evidence>
<organism evidence="15 16">
    <name type="scientific">Arctia plantaginis</name>
    <name type="common">Wood tiger moth</name>
    <name type="synonym">Phalaena plantaginis</name>
    <dbReference type="NCBI Taxonomy" id="874455"/>
    <lineage>
        <taxon>Eukaryota</taxon>
        <taxon>Metazoa</taxon>
        <taxon>Ecdysozoa</taxon>
        <taxon>Arthropoda</taxon>
        <taxon>Hexapoda</taxon>
        <taxon>Insecta</taxon>
        <taxon>Pterygota</taxon>
        <taxon>Neoptera</taxon>
        <taxon>Endopterygota</taxon>
        <taxon>Lepidoptera</taxon>
        <taxon>Glossata</taxon>
        <taxon>Ditrysia</taxon>
        <taxon>Noctuoidea</taxon>
        <taxon>Erebidae</taxon>
        <taxon>Arctiinae</taxon>
        <taxon>Arctia</taxon>
    </lineage>
</organism>
<dbReference type="GO" id="GO:0006636">
    <property type="term" value="P:unsaturated fatty acid biosynthetic process"/>
    <property type="evidence" value="ECO:0007669"/>
    <property type="project" value="TreeGrafter"/>
</dbReference>
<feature type="transmembrane region" description="Helical" evidence="13">
    <location>
        <begin position="82"/>
        <end position="100"/>
    </location>
</feature>
<feature type="transmembrane region" description="Helical" evidence="13">
    <location>
        <begin position="20"/>
        <end position="39"/>
    </location>
</feature>
<dbReference type="PANTHER" id="PTHR11351:SF31">
    <property type="entry name" value="DESATURASE 1, ISOFORM A-RELATED"/>
    <property type="match status" value="1"/>
</dbReference>